<gene>
    <name evidence="5" type="ORF">GCM10009104_22990</name>
</gene>
<dbReference type="Proteomes" id="UP001499915">
    <property type="component" value="Unassembled WGS sequence"/>
</dbReference>
<dbReference type="SUPFAM" id="SSF55073">
    <property type="entry name" value="Nucleotide cyclase"/>
    <property type="match status" value="1"/>
</dbReference>
<dbReference type="PANTHER" id="PTHR33121">
    <property type="entry name" value="CYCLIC DI-GMP PHOSPHODIESTERASE PDEF"/>
    <property type="match status" value="1"/>
</dbReference>
<dbReference type="SUPFAM" id="SSF52172">
    <property type="entry name" value="CheY-like"/>
    <property type="match status" value="1"/>
</dbReference>
<dbReference type="InterPro" id="IPR000160">
    <property type="entry name" value="GGDEF_dom"/>
</dbReference>
<dbReference type="Pfam" id="PF00990">
    <property type="entry name" value="GGDEF"/>
    <property type="match status" value="1"/>
</dbReference>
<dbReference type="PROSITE" id="PS50887">
    <property type="entry name" value="GGDEF"/>
    <property type="match status" value="1"/>
</dbReference>
<feature type="domain" description="Response regulatory" evidence="2">
    <location>
        <begin position="12"/>
        <end position="130"/>
    </location>
</feature>
<evidence type="ECO:0008006" key="7">
    <source>
        <dbReference type="Google" id="ProtNLM"/>
    </source>
</evidence>
<dbReference type="Gene3D" id="3.40.50.2300">
    <property type="match status" value="1"/>
</dbReference>
<dbReference type="Pfam" id="PF00563">
    <property type="entry name" value="EAL"/>
    <property type="match status" value="1"/>
</dbReference>
<protein>
    <recommendedName>
        <fullName evidence="7">Diguanylate cyclase (GGDEF) domain-containing protein</fullName>
    </recommendedName>
</protein>
<feature type="domain" description="GGDEF" evidence="4">
    <location>
        <begin position="187"/>
        <end position="312"/>
    </location>
</feature>
<evidence type="ECO:0000259" key="3">
    <source>
        <dbReference type="PROSITE" id="PS50883"/>
    </source>
</evidence>
<dbReference type="InterPro" id="IPR029787">
    <property type="entry name" value="Nucleotide_cyclase"/>
</dbReference>
<evidence type="ECO:0000313" key="6">
    <source>
        <dbReference type="Proteomes" id="UP001499915"/>
    </source>
</evidence>
<dbReference type="PROSITE" id="PS50110">
    <property type="entry name" value="RESPONSE_REGULATORY"/>
    <property type="match status" value="1"/>
</dbReference>
<evidence type="ECO:0000313" key="5">
    <source>
        <dbReference type="EMBL" id="GAA0694861.1"/>
    </source>
</evidence>
<organism evidence="5 6">
    <name type="scientific">Marinobacterium maritimum</name>
    <dbReference type="NCBI Taxonomy" id="500162"/>
    <lineage>
        <taxon>Bacteria</taxon>
        <taxon>Pseudomonadati</taxon>
        <taxon>Pseudomonadota</taxon>
        <taxon>Gammaproteobacteria</taxon>
        <taxon>Oceanospirillales</taxon>
        <taxon>Oceanospirillaceae</taxon>
        <taxon>Marinobacterium</taxon>
    </lineage>
</organism>
<feature type="modified residue" description="4-aspartylphosphate" evidence="1">
    <location>
        <position position="62"/>
    </location>
</feature>
<dbReference type="Gene3D" id="3.30.70.270">
    <property type="match status" value="1"/>
</dbReference>
<comment type="caution">
    <text evidence="5">The sequence shown here is derived from an EMBL/GenBank/DDBJ whole genome shotgun (WGS) entry which is preliminary data.</text>
</comment>
<keyword evidence="6" id="KW-1185">Reference proteome</keyword>
<evidence type="ECO:0000256" key="1">
    <source>
        <dbReference type="PROSITE-ProRule" id="PRU00169"/>
    </source>
</evidence>
<dbReference type="InterPro" id="IPR001633">
    <property type="entry name" value="EAL_dom"/>
</dbReference>
<evidence type="ECO:0000259" key="4">
    <source>
        <dbReference type="PROSITE" id="PS50887"/>
    </source>
</evidence>
<dbReference type="SUPFAM" id="SSF141868">
    <property type="entry name" value="EAL domain-like"/>
    <property type="match status" value="1"/>
</dbReference>
<name>A0ABP3TCR6_9GAMM</name>
<feature type="domain" description="EAL" evidence="3">
    <location>
        <begin position="321"/>
        <end position="577"/>
    </location>
</feature>
<keyword evidence="1" id="KW-0597">Phosphoprotein</keyword>
<dbReference type="SMART" id="SM00448">
    <property type="entry name" value="REC"/>
    <property type="match status" value="1"/>
</dbReference>
<reference evidence="6" key="1">
    <citation type="journal article" date="2019" name="Int. J. Syst. Evol. Microbiol.">
        <title>The Global Catalogue of Microorganisms (GCM) 10K type strain sequencing project: providing services to taxonomists for standard genome sequencing and annotation.</title>
        <authorList>
            <consortium name="The Broad Institute Genomics Platform"/>
            <consortium name="The Broad Institute Genome Sequencing Center for Infectious Disease"/>
            <person name="Wu L."/>
            <person name="Ma J."/>
        </authorList>
    </citation>
    <scope>NUCLEOTIDE SEQUENCE [LARGE SCALE GENOMIC DNA]</scope>
    <source>
        <strain evidence="6">JCM 15134</strain>
    </source>
</reference>
<dbReference type="InterPro" id="IPR043128">
    <property type="entry name" value="Rev_trsase/Diguanyl_cyclase"/>
</dbReference>
<dbReference type="InterPro" id="IPR011006">
    <property type="entry name" value="CheY-like_superfamily"/>
</dbReference>
<dbReference type="InterPro" id="IPR035919">
    <property type="entry name" value="EAL_sf"/>
</dbReference>
<dbReference type="PANTHER" id="PTHR33121:SF19">
    <property type="entry name" value="CYCLIC DI-GMP PHOSPHODIESTERASE PA2567"/>
    <property type="match status" value="1"/>
</dbReference>
<dbReference type="EMBL" id="BAAAET010000003">
    <property type="protein sequence ID" value="GAA0694861.1"/>
    <property type="molecule type" value="Genomic_DNA"/>
</dbReference>
<dbReference type="PROSITE" id="PS50883">
    <property type="entry name" value="EAL"/>
    <property type="match status" value="1"/>
</dbReference>
<dbReference type="Pfam" id="PF00072">
    <property type="entry name" value="Response_reg"/>
    <property type="match status" value="1"/>
</dbReference>
<evidence type="ECO:0000259" key="2">
    <source>
        <dbReference type="PROSITE" id="PS50110"/>
    </source>
</evidence>
<dbReference type="InterPro" id="IPR001789">
    <property type="entry name" value="Sig_transdc_resp-reg_receiver"/>
</dbReference>
<dbReference type="Gene3D" id="3.20.20.450">
    <property type="entry name" value="EAL domain"/>
    <property type="match status" value="1"/>
</dbReference>
<accession>A0ABP3TCR6</accession>
<dbReference type="InterPro" id="IPR050706">
    <property type="entry name" value="Cyclic-di-GMP_PDE-like"/>
</dbReference>
<dbReference type="SMART" id="SM00052">
    <property type="entry name" value="EAL"/>
    <property type="match status" value="1"/>
</dbReference>
<dbReference type="RefSeq" id="WP_343806063.1">
    <property type="nucleotide sequence ID" value="NZ_BAAAET010000003.1"/>
</dbReference>
<proteinExistence type="predicted"/>
<sequence length="591" mass="66091">MNAIIPDISSADILIVDDNPYNVELLETLLDEEGYLCCESFTDPYSAEARVLQQVPDLILLDVRMPGMSGFQLMERLQQVLSKPQMPAIIFLTAQVDEQTRYQALQLGAQDFITKPFDHVEVLQRLHNTLQLRLLLRERSEKADQLEHLVTQRTAELRSQSREDPVTLLPNRRGLLELLAEQIQYQAPVSVYFIALEGLDEIARLHGYGVADLLSKAVAARMLNQLGAEQTLGVWNSSEWLLLAPGMDQGTDIAHQLLQLFQAPFRVETMALRLRVRIGVSSNSESCSAQQLVRMAALALAPEEGRWRRYDAGLEQALLRRKQIQDALALALENNEFHLVFQPKVDVENGRFSSAEALLRWQNSTLGAVSPAEFIPLAEAGGEVVQIGDWVVDRVIEYLNDWRGRGLVGEDFSLAVNVASVQLMQPRFAERLVQRVLASGLPPGALEVEVTESGLMEDIELAMTQLEVLAAAGIRIAIDDFGTGYSSLAYLKTLPVSVLKIDRAFIRELHNNIQDQRLTETVIAMARHFECKTVAEGVELPEQLSMLTRMGCDQVQGFLFAPPLKEAAMLKMVRLGFDHLFTTRLESEPAL</sequence>
<dbReference type="SMART" id="SM00267">
    <property type="entry name" value="GGDEF"/>
    <property type="match status" value="1"/>
</dbReference>
<dbReference type="CDD" id="cd01948">
    <property type="entry name" value="EAL"/>
    <property type="match status" value="1"/>
</dbReference>